<keyword evidence="3" id="KW-1185">Reference proteome</keyword>
<evidence type="ECO:0000256" key="1">
    <source>
        <dbReference type="SAM" id="Phobius"/>
    </source>
</evidence>
<dbReference type="WBParaSite" id="HPBE_0001152501-mRNA-1">
    <property type="protein sequence ID" value="HPBE_0001152501-mRNA-1"/>
    <property type="gene ID" value="HPBE_0001152501"/>
</dbReference>
<evidence type="ECO:0000313" key="4">
    <source>
        <dbReference type="WBParaSite" id="HPBE_0001152501-mRNA-1"/>
    </source>
</evidence>
<protein>
    <submittedName>
        <fullName evidence="4">Transmembrane protein 164</fullName>
    </submittedName>
</protein>
<dbReference type="InterPro" id="IPR026508">
    <property type="entry name" value="TMEM164"/>
</dbReference>
<sequence>MSDLWWDLATGGVNHSIKGNGGEDCIAYLPTWQILCETAIFVPLALRVVFNTLPVLDCSFTSRPKQYSRYAILTIYSLIFGAELAFKMISRTAIFLLNPCHITTIMQLLLLTMDANDKKACFFFRLNMYFMPGAFFALAFPILNTRVLPGEVFIYYAQHLAIILIPCYLMGLRGAFEPEQAYDFTWTAFGLCIFLLYHFVVLQGVALYSRVNLNNIMCPAVSDPFQSRAYRVIAVAHQFLLIPIISKTYAAVSYCIIDFQRPQKATEKFE</sequence>
<dbReference type="AlphaFoldDB" id="A0A3P8CXQ6"/>
<feature type="transmembrane region" description="Helical" evidence="1">
    <location>
        <begin position="184"/>
        <end position="209"/>
    </location>
</feature>
<dbReference type="PANTHER" id="PTHR20948:SF2">
    <property type="entry name" value="TRANSMEMBRANE PROTEIN 164"/>
    <property type="match status" value="1"/>
</dbReference>
<evidence type="ECO:0000313" key="3">
    <source>
        <dbReference type="Proteomes" id="UP000050761"/>
    </source>
</evidence>
<organism evidence="2">
    <name type="scientific">Heligmosomoides polygyrus</name>
    <name type="common">Parasitic roundworm</name>
    <dbReference type="NCBI Taxonomy" id="6339"/>
    <lineage>
        <taxon>Eukaryota</taxon>
        <taxon>Metazoa</taxon>
        <taxon>Ecdysozoa</taxon>
        <taxon>Nematoda</taxon>
        <taxon>Chromadorea</taxon>
        <taxon>Rhabditida</taxon>
        <taxon>Rhabditina</taxon>
        <taxon>Rhabditomorpha</taxon>
        <taxon>Strongyloidea</taxon>
        <taxon>Heligmosomidae</taxon>
        <taxon>Heligmosomoides</taxon>
    </lineage>
</organism>
<dbReference type="PANTHER" id="PTHR20948">
    <property type="entry name" value="TRANSMEMBRANE PROTEIN 164"/>
    <property type="match status" value="1"/>
</dbReference>
<dbReference type="Proteomes" id="UP000050761">
    <property type="component" value="Unassembled WGS sequence"/>
</dbReference>
<name>A0A3P8CXQ6_HELPZ</name>
<gene>
    <name evidence="2" type="ORF">HPBE_LOCUS11526</name>
</gene>
<keyword evidence="1" id="KW-1133">Transmembrane helix</keyword>
<accession>A0A3P8CXQ6</accession>
<dbReference type="EMBL" id="UZAH01027137">
    <property type="protein sequence ID" value="VDO88912.1"/>
    <property type="molecule type" value="Genomic_DNA"/>
</dbReference>
<feature type="transmembrane region" description="Helical" evidence="1">
    <location>
        <begin position="70"/>
        <end position="86"/>
    </location>
</feature>
<proteinExistence type="predicted"/>
<evidence type="ECO:0000313" key="2">
    <source>
        <dbReference type="EMBL" id="VDO88912.1"/>
    </source>
</evidence>
<dbReference type="OrthoDB" id="17328at2759"/>
<feature type="transmembrane region" description="Helical" evidence="1">
    <location>
        <begin position="229"/>
        <end position="257"/>
    </location>
</feature>
<keyword evidence="1" id="KW-0812">Transmembrane</keyword>
<reference evidence="2 3" key="1">
    <citation type="submission" date="2018-11" db="EMBL/GenBank/DDBJ databases">
        <authorList>
            <consortium name="Pathogen Informatics"/>
        </authorList>
    </citation>
    <scope>NUCLEOTIDE SEQUENCE [LARGE SCALE GENOMIC DNA]</scope>
</reference>
<keyword evidence="1" id="KW-0472">Membrane</keyword>
<reference evidence="4" key="2">
    <citation type="submission" date="2019-09" db="UniProtKB">
        <authorList>
            <consortium name="WormBaseParasite"/>
        </authorList>
    </citation>
    <scope>IDENTIFICATION</scope>
</reference>
<feature type="transmembrane region" description="Helical" evidence="1">
    <location>
        <begin position="154"/>
        <end position="172"/>
    </location>
</feature>
<feature type="transmembrane region" description="Helical" evidence="1">
    <location>
        <begin position="122"/>
        <end position="142"/>
    </location>
</feature>
<dbReference type="Pfam" id="PF14808">
    <property type="entry name" value="TMEM164"/>
    <property type="match status" value="1"/>
</dbReference>